<evidence type="ECO:0000256" key="1">
    <source>
        <dbReference type="SAM" id="MobiDB-lite"/>
    </source>
</evidence>
<feature type="region of interest" description="Disordered" evidence="1">
    <location>
        <begin position="1"/>
        <end position="46"/>
    </location>
</feature>
<dbReference type="RefSeq" id="WP_177170367.1">
    <property type="nucleotide sequence ID" value="NZ_FOIA01000024.1"/>
</dbReference>
<evidence type="ECO:0000313" key="2">
    <source>
        <dbReference type="EMBL" id="SET39121.1"/>
    </source>
</evidence>
<gene>
    <name evidence="2" type="ORF">SAMN05216326_12436</name>
</gene>
<accession>A0A1I0E3B1</accession>
<dbReference type="Proteomes" id="UP000199345">
    <property type="component" value="Unassembled WGS sequence"/>
</dbReference>
<evidence type="ECO:0000313" key="3">
    <source>
        <dbReference type="Proteomes" id="UP000199345"/>
    </source>
</evidence>
<organism evidence="2 3">
    <name type="scientific">Nitrosomonas marina</name>
    <dbReference type="NCBI Taxonomy" id="917"/>
    <lineage>
        <taxon>Bacteria</taxon>
        <taxon>Pseudomonadati</taxon>
        <taxon>Pseudomonadota</taxon>
        <taxon>Betaproteobacteria</taxon>
        <taxon>Nitrosomonadales</taxon>
        <taxon>Nitrosomonadaceae</taxon>
        <taxon>Nitrosomonas</taxon>
    </lineage>
</organism>
<protein>
    <submittedName>
        <fullName evidence="2">Uncharacterized protein</fullName>
    </submittedName>
</protein>
<proteinExistence type="predicted"/>
<sequence>MRSCKGVGSLAGRAVNRNGETNDDAWGVGSADSALRMGEPCTWGSG</sequence>
<reference evidence="3" key="1">
    <citation type="submission" date="2016-10" db="EMBL/GenBank/DDBJ databases">
        <authorList>
            <person name="Varghese N."/>
            <person name="Submissions S."/>
        </authorList>
    </citation>
    <scope>NUCLEOTIDE SEQUENCE [LARGE SCALE GENOMIC DNA]</scope>
    <source>
        <strain evidence="3">Nm71</strain>
    </source>
</reference>
<keyword evidence="3" id="KW-1185">Reference proteome</keyword>
<dbReference type="EMBL" id="FOIA01000024">
    <property type="protein sequence ID" value="SET39121.1"/>
    <property type="molecule type" value="Genomic_DNA"/>
</dbReference>
<name>A0A1I0E3B1_9PROT</name>
<dbReference type="AlphaFoldDB" id="A0A1I0E3B1"/>